<dbReference type="PROSITE" id="PS51471">
    <property type="entry name" value="FE2OG_OXY"/>
    <property type="match status" value="1"/>
</dbReference>
<keyword evidence="2" id="KW-0560">Oxidoreductase</keyword>
<organism evidence="5 6">
    <name type="scientific">Helicocarpus griseus UAMH5409</name>
    <dbReference type="NCBI Taxonomy" id="1447875"/>
    <lineage>
        <taxon>Eukaryota</taxon>
        <taxon>Fungi</taxon>
        <taxon>Dikarya</taxon>
        <taxon>Ascomycota</taxon>
        <taxon>Pezizomycotina</taxon>
        <taxon>Eurotiomycetes</taxon>
        <taxon>Eurotiomycetidae</taxon>
        <taxon>Onygenales</taxon>
        <taxon>Ajellomycetaceae</taxon>
        <taxon>Helicocarpus</taxon>
    </lineage>
</organism>
<evidence type="ECO:0000256" key="1">
    <source>
        <dbReference type="ARBA" id="ARBA00008056"/>
    </source>
</evidence>
<reference evidence="5 6" key="1">
    <citation type="submission" date="2017-10" db="EMBL/GenBank/DDBJ databases">
        <title>Comparative genomics in systemic dimorphic fungi from Ajellomycetaceae.</title>
        <authorList>
            <person name="Munoz J.F."/>
            <person name="Mcewen J.G."/>
            <person name="Clay O.K."/>
            <person name="Cuomo C.A."/>
        </authorList>
    </citation>
    <scope>NUCLEOTIDE SEQUENCE [LARGE SCALE GENOMIC DNA]</scope>
    <source>
        <strain evidence="5 6">UAMH5409</strain>
    </source>
</reference>
<keyword evidence="2" id="KW-0408">Iron</keyword>
<dbReference type="EMBL" id="PDNB01000063">
    <property type="protein sequence ID" value="PGH12097.1"/>
    <property type="molecule type" value="Genomic_DNA"/>
</dbReference>
<dbReference type="GO" id="GO:0046872">
    <property type="term" value="F:metal ion binding"/>
    <property type="evidence" value="ECO:0007669"/>
    <property type="project" value="UniProtKB-KW"/>
</dbReference>
<dbReference type="OrthoDB" id="288590at2759"/>
<evidence type="ECO:0000256" key="3">
    <source>
        <dbReference type="SAM" id="MobiDB-lite"/>
    </source>
</evidence>
<dbReference type="InterPro" id="IPR050231">
    <property type="entry name" value="Iron_ascorbate_oxido_reductase"/>
</dbReference>
<dbReference type="SUPFAM" id="SSF51197">
    <property type="entry name" value="Clavaminate synthase-like"/>
    <property type="match status" value="1"/>
</dbReference>
<feature type="compositionally biased region" description="Polar residues" evidence="3">
    <location>
        <begin position="1"/>
        <end position="10"/>
    </location>
</feature>
<comment type="caution">
    <text evidence="5">The sequence shown here is derived from an EMBL/GenBank/DDBJ whole genome shotgun (WGS) entry which is preliminary data.</text>
</comment>
<dbReference type="AlphaFoldDB" id="A0A2B7XUD7"/>
<dbReference type="InterPro" id="IPR027443">
    <property type="entry name" value="IPNS-like_sf"/>
</dbReference>
<evidence type="ECO:0000256" key="2">
    <source>
        <dbReference type="RuleBase" id="RU003682"/>
    </source>
</evidence>
<name>A0A2B7XUD7_9EURO</name>
<dbReference type="Pfam" id="PF03171">
    <property type="entry name" value="2OG-FeII_Oxy"/>
    <property type="match status" value="1"/>
</dbReference>
<evidence type="ECO:0000313" key="6">
    <source>
        <dbReference type="Proteomes" id="UP000223968"/>
    </source>
</evidence>
<keyword evidence="2" id="KW-0479">Metal-binding</keyword>
<dbReference type="Gene3D" id="2.60.120.330">
    <property type="entry name" value="B-lactam Antibiotic, Isopenicillin N Synthase, Chain"/>
    <property type="match status" value="1"/>
</dbReference>
<feature type="region of interest" description="Disordered" evidence="3">
    <location>
        <begin position="1"/>
        <end position="20"/>
    </location>
</feature>
<feature type="domain" description="Fe2OG dioxygenase" evidence="4">
    <location>
        <begin position="194"/>
        <end position="311"/>
    </location>
</feature>
<gene>
    <name evidence="5" type="ORF">AJ79_04496</name>
</gene>
<dbReference type="Proteomes" id="UP000223968">
    <property type="component" value="Unassembled WGS sequence"/>
</dbReference>
<dbReference type="GO" id="GO:0016491">
    <property type="term" value="F:oxidoreductase activity"/>
    <property type="evidence" value="ECO:0007669"/>
    <property type="project" value="UniProtKB-KW"/>
</dbReference>
<protein>
    <recommendedName>
        <fullName evidence="4">Fe2OG dioxygenase domain-containing protein</fullName>
    </recommendedName>
</protein>
<dbReference type="InterPro" id="IPR026992">
    <property type="entry name" value="DIOX_N"/>
</dbReference>
<evidence type="ECO:0000259" key="4">
    <source>
        <dbReference type="PROSITE" id="PS51471"/>
    </source>
</evidence>
<dbReference type="GO" id="GO:0044283">
    <property type="term" value="P:small molecule biosynthetic process"/>
    <property type="evidence" value="ECO:0007669"/>
    <property type="project" value="UniProtKB-ARBA"/>
</dbReference>
<accession>A0A2B7XUD7</accession>
<dbReference type="PANTHER" id="PTHR47990">
    <property type="entry name" value="2-OXOGLUTARATE (2OG) AND FE(II)-DEPENDENT OXYGENASE SUPERFAMILY PROTEIN-RELATED"/>
    <property type="match status" value="1"/>
</dbReference>
<dbReference type="Pfam" id="PF14226">
    <property type="entry name" value="DIOX_N"/>
    <property type="match status" value="1"/>
</dbReference>
<dbReference type="InterPro" id="IPR044861">
    <property type="entry name" value="IPNS-like_FE2OG_OXY"/>
</dbReference>
<sequence length="355" mass="40297">MTSKTVQPQENGDDGKIPIVDFSNWKPNSTPEERMKVAKDIVSACQSVGFAYITNHAISPERLAEAFAWSKKLFDLTPEQKLQAPHPDGSSVHRGYSWPGLEKVSQAMSDKDDPELAEKLREITDCKESYDMGSEEDNYQPNVWISENTLPGFRSFMVEFYWECFGVASDIFRAISLGIGLEDEDHLLKLHSGHNNQLRLLHYPSLPAAALENEEFARMPAHTDWSSITMLFQDDCGGLEVENIKRPGEFMPATPIKNAIVMNVGDLLQRWSNDNLRSTSHRVTMPPLTDRLYGPNRIVRERYSIPYFVAPDQPSVIECLPTCTSETNPPKYPPISQGEYNRMRAMMHYQSKSAY</sequence>
<comment type="similarity">
    <text evidence="1 2">Belongs to the iron/ascorbate-dependent oxidoreductase family.</text>
</comment>
<dbReference type="STRING" id="1447875.A0A2B7XUD7"/>
<evidence type="ECO:0000313" key="5">
    <source>
        <dbReference type="EMBL" id="PGH12097.1"/>
    </source>
</evidence>
<proteinExistence type="inferred from homology"/>
<dbReference type="PRINTS" id="PR00682">
    <property type="entry name" value="IPNSYNTHASE"/>
</dbReference>
<keyword evidence="6" id="KW-1185">Reference proteome</keyword>
<dbReference type="InterPro" id="IPR005123">
    <property type="entry name" value="Oxoglu/Fe-dep_dioxygenase_dom"/>
</dbReference>